<organism evidence="1 2">
    <name type="scientific">Parascaris univalens</name>
    <name type="common">Nematode worm</name>
    <dbReference type="NCBI Taxonomy" id="6257"/>
    <lineage>
        <taxon>Eukaryota</taxon>
        <taxon>Metazoa</taxon>
        <taxon>Ecdysozoa</taxon>
        <taxon>Nematoda</taxon>
        <taxon>Chromadorea</taxon>
        <taxon>Rhabditida</taxon>
        <taxon>Spirurina</taxon>
        <taxon>Ascaridomorpha</taxon>
        <taxon>Ascaridoidea</taxon>
        <taxon>Ascarididae</taxon>
        <taxon>Parascaris</taxon>
    </lineage>
</organism>
<evidence type="ECO:0000313" key="1">
    <source>
        <dbReference type="Proteomes" id="UP000887569"/>
    </source>
</evidence>
<sequence length="172" mass="19237">PVIVGVIGGVGAGKEAFSKLVQKHLADKFKLVTFIVHENAKFDHSVLSEDRLHDQAMESIKADVIMVNGSSFLRNEKLRSQLDLKIYLHSDSDKRLANYVKRSKGRRTLEDTMEKYFTEVKPKDLATLESEKHADFLAQTDMSQDKMNLLGLMISDLCGTKETGSSTGTFDV</sequence>
<dbReference type="InterPro" id="IPR027417">
    <property type="entry name" value="P-loop_NTPase"/>
</dbReference>
<proteinExistence type="predicted"/>
<reference evidence="2" key="1">
    <citation type="submission" date="2022-11" db="UniProtKB">
        <authorList>
            <consortium name="WormBaseParasite"/>
        </authorList>
    </citation>
    <scope>IDENTIFICATION</scope>
</reference>
<dbReference type="Gene3D" id="3.40.50.300">
    <property type="entry name" value="P-loop containing nucleotide triphosphate hydrolases"/>
    <property type="match status" value="1"/>
</dbReference>
<dbReference type="SUPFAM" id="SSF52540">
    <property type="entry name" value="P-loop containing nucleoside triphosphate hydrolases"/>
    <property type="match status" value="1"/>
</dbReference>
<dbReference type="AlphaFoldDB" id="A0A915BX20"/>
<evidence type="ECO:0000313" key="2">
    <source>
        <dbReference type="WBParaSite" id="PgR066_g049_t02"/>
    </source>
</evidence>
<dbReference type="Proteomes" id="UP000887569">
    <property type="component" value="Unplaced"/>
</dbReference>
<dbReference type="WBParaSite" id="PgR066_g049_t02">
    <property type="protein sequence ID" value="PgR066_g049_t02"/>
    <property type="gene ID" value="PgR066_g049"/>
</dbReference>
<name>A0A915BX20_PARUN</name>
<protein>
    <submittedName>
        <fullName evidence="2">Uncharacterized protein</fullName>
    </submittedName>
</protein>
<keyword evidence="1" id="KW-1185">Reference proteome</keyword>
<accession>A0A915BX20</accession>